<organism evidence="2 3">
    <name type="scientific">Frankliniella fusca</name>
    <dbReference type="NCBI Taxonomy" id="407009"/>
    <lineage>
        <taxon>Eukaryota</taxon>
        <taxon>Metazoa</taxon>
        <taxon>Ecdysozoa</taxon>
        <taxon>Arthropoda</taxon>
        <taxon>Hexapoda</taxon>
        <taxon>Insecta</taxon>
        <taxon>Pterygota</taxon>
        <taxon>Neoptera</taxon>
        <taxon>Paraneoptera</taxon>
        <taxon>Thysanoptera</taxon>
        <taxon>Terebrantia</taxon>
        <taxon>Thripoidea</taxon>
        <taxon>Thripidae</taxon>
        <taxon>Frankliniella</taxon>
    </lineage>
</organism>
<keyword evidence="2" id="KW-0436">Ligase</keyword>
<evidence type="ECO:0000256" key="1">
    <source>
        <dbReference type="SAM" id="MobiDB-lite"/>
    </source>
</evidence>
<name>A0AAE1HIL1_9NEOP</name>
<accession>A0AAE1HIL1</accession>
<proteinExistence type="predicted"/>
<reference evidence="2" key="2">
    <citation type="journal article" date="2023" name="BMC Genomics">
        <title>Pest status, molecular evolution, and epigenetic factors derived from the genome assembly of Frankliniella fusca, a thysanopteran phytovirus vector.</title>
        <authorList>
            <person name="Catto M.A."/>
            <person name="Labadie P.E."/>
            <person name="Jacobson A.L."/>
            <person name="Kennedy G.G."/>
            <person name="Srinivasan R."/>
            <person name="Hunt B.G."/>
        </authorList>
    </citation>
    <scope>NUCLEOTIDE SEQUENCE</scope>
    <source>
        <strain evidence="2">PL_HMW_Pooled</strain>
    </source>
</reference>
<reference evidence="2" key="1">
    <citation type="submission" date="2021-07" db="EMBL/GenBank/DDBJ databases">
        <authorList>
            <person name="Catto M.A."/>
            <person name="Jacobson A."/>
            <person name="Kennedy G."/>
            <person name="Labadie P."/>
            <person name="Hunt B.G."/>
            <person name="Srinivasan R."/>
        </authorList>
    </citation>
    <scope>NUCLEOTIDE SEQUENCE</scope>
    <source>
        <strain evidence="2">PL_HMW_Pooled</strain>
        <tissue evidence="2">Head</tissue>
    </source>
</reference>
<dbReference type="Proteomes" id="UP001219518">
    <property type="component" value="Unassembled WGS sequence"/>
</dbReference>
<gene>
    <name evidence="2" type="ORF">KUF71_010994</name>
</gene>
<evidence type="ECO:0000313" key="2">
    <source>
        <dbReference type="EMBL" id="KAK3921818.1"/>
    </source>
</evidence>
<feature type="region of interest" description="Disordered" evidence="1">
    <location>
        <begin position="149"/>
        <end position="175"/>
    </location>
</feature>
<comment type="caution">
    <text evidence="2">The sequence shown here is derived from an EMBL/GenBank/DDBJ whole genome shotgun (WGS) entry which is preliminary data.</text>
</comment>
<dbReference type="GO" id="GO:0016874">
    <property type="term" value="F:ligase activity"/>
    <property type="evidence" value="ECO:0007669"/>
    <property type="project" value="UniProtKB-KW"/>
</dbReference>
<feature type="compositionally biased region" description="Low complexity" evidence="1">
    <location>
        <begin position="149"/>
        <end position="162"/>
    </location>
</feature>
<sequence>MVASSCHRCFSPWPLAPLQLARLDAHHYQARAKLQLLEHRRDGFLAGFDNGHTIICTRTILTDAQTNRLLCQIVSVAMLASSCISQITLKKVEEPRGGETELATTWLSTSRCMATPSPSPCSEAETAVAWLSTPRSCSTPAPWWEIDAAASTSSTSSSSSGSREVEDTSAMNIYE</sequence>
<evidence type="ECO:0000313" key="3">
    <source>
        <dbReference type="Proteomes" id="UP001219518"/>
    </source>
</evidence>
<dbReference type="EMBL" id="JAHWGI010001054">
    <property type="protein sequence ID" value="KAK3921818.1"/>
    <property type="molecule type" value="Genomic_DNA"/>
</dbReference>
<dbReference type="AlphaFoldDB" id="A0AAE1HIL1"/>
<protein>
    <submittedName>
        <fullName evidence="2">Methionine--tRNA ligase</fullName>
    </submittedName>
</protein>
<keyword evidence="3" id="KW-1185">Reference proteome</keyword>